<feature type="region of interest" description="Disordered" evidence="1">
    <location>
        <begin position="387"/>
        <end position="416"/>
    </location>
</feature>
<feature type="region of interest" description="Disordered" evidence="1">
    <location>
        <begin position="303"/>
        <end position="338"/>
    </location>
</feature>
<keyword evidence="2" id="KW-0812">Transmembrane</keyword>
<keyword evidence="4" id="KW-1185">Reference proteome</keyword>
<dbReference type="AlphaFoldDB" id="A0AAF0DRM6"/>
<feature type="region of interest" description="Disordered" evidence="1">
    <location>
        <begin position="80"/>
        <end position="204"/>
    </location>
</feature>
<feature type="compositionally biased region" description="Polar residues" evidence="1">
    <location>
        <begin position="85"/>
        <end position="104"/>
    </location>
</feature>
<keyword evidence="2" id="KW-0472">Membrane</keyword>
<feature type="compositionally biased region" description="Low complexity" evidence="1">
    <location>
        <begin position="524"/>
        <end position="537"/>
    </location>
</feature>
<feature type="compositionally biased region" description="Polar residues" evidence="1">
    <location>
        <begin position="189"/>
        <end position="204"/>
    </location>
</feature>
<protein>
    <submittedName>
        <fullName evidence="3">Uncharacterized protein</fullName>
    </submittedName>
</protein>
<sequence length="560" mass="60751">MNRGQKKIGIAKSNGDDHTAHYLLEELSSRRRLQSSLFNRKVASSRYSWLPKSYSPFYSFLTARDSKRVPTAYRCGKCAERPTLKPTSSDSPIWSVTDPQTSHFTPEMHKRWERGKGGNSGDDSSNDDGWNNGKGDSHEPAFGNSPNEQWNGNQSGPPVFVPPSSAPSSPKTTLATATEPESPLYTTPIAASTPKSGPVTSGTATSFKITTPSISMTSTQTGTVVSKTTGASSPCDAPSQSLRMPPSSPSIPGNLEQEPSDLAYNPARVTGAAVGITISALLFILLVGWVIMRYFKKRRLQNSDTDHRNQLDGSWANEKGQSPGNLPPKASEGLDWDPTSTFAPPFVKSRKFHHSRELSSASSIIKKILDHARKASHGSALLHVLDRQKPLPNPPEDDAQSSLTKHASGLDEMPAKPEKAHATISTRSSELFPLEPPRFIPAAGQSKSQIAHGHGSISKFSWSTPTTKTTSIASLPQTQRFPSLTSNYAGTLFSEDSEPPRFRTTSSWVLHQQASNLRRKRADSAYTPSSAAVPSSPSIKEIEELRLEKVQPTGAKRVSV</sequence>
<evidence type="ECO:0000256" key="2">
    <source>
        <dbReference type="SAM" id="Phobius"/>
    </source>
</evidence>
<accession>A0AAF0DRM6</accession>
<feature type="compositionally biased region" description="Polar residues" evidence="1">
    <location>
        <begin position="216"/>
        <end position="242"/>
    </location>
</feature>
<feature type="compositionally biased region" description="Low complexity" evidence="1">
    <location>
        <begin position="121"/>
        <end position="134"/>
    </location>
</feature>
<reference evidence="3" key="1">
    <citation type="submission" date="2023-03" db="EMBL/GenBank/DDBJ databases">
        <title>Emydomyces testavorans Genome Sequence.</title>
        <authorList>
            <person name="Hoyer L."/>
        </authorList>
    </citation>
    <scope>NUCLEOTIDE SEQUENCE</scope>
    <source>
        <strain evidence="3">16-2883</strain>
    </source>
</reference>
<feature type="region of interest" description="Disordered" evidence="1">
    <location>
        <begin position="216"/>
        <end position="258"/>
    </location>
</feature>
<organism evidence="3 4">
    <name type="scientific">Emydomyces testavorans</name>
    <dbReference type="NCBI Taxonomy" id="2070801"/>
    <lineage>
        <taxon>Eukaryota</taxon>
        <taxon>Fungi</taxon>
        <taxon>Dikarya</taxon>
        <taxon>Ascomycota</taxon>
        <taxon>Pezizomycotina</taxon>
        <taxon>Eurotiomycetes</taxon>
        <taxon>Eurotiomycetidae</taxon>
        <taxon>Onygenales</taxon>
        <taxon>Nannizziopsiaceae</taxon>
        <taxon>Emydomyces</taxon>
    </lineage>
</organism>
<name>A0AAF0DRM6_9EURO</name>
<evidence type="ECO:0000256" key="1">
    <source>
        <dbReference type="SAM" id="MobiDB-lite"/>
    </source>
</evidence>
<keyword evidence="2" id="KW-1133">Transmembrane helix</keyword>
<feature type="compositionally biased region" description="Basic and acidic residues" evidence="1">
    <location>
        <begin position="106"/>
        <end position="116"/>
    </location>
</feature>
<proteinExistence type="predicted"/>
<feature type="region of interest" description="Disordered" evidence="1">
    <location>
        <begin position="517"/>
        <end position="537"/>
    </location>
</feature>
<feature type="compositionally biased region" description="Polar residues" evidence="1">
    <location>
        <begin position="144"/>
        <end position="156"/>
    </location>
</feature>
<feature type="compositionally biased region" description="Low complexity" evidence="1">
    <location>
        <begin position="166"/>
        <end position="178"/>
    </location>
</feature>
<evidence type="ECO:0000313" key="3">
    <source>
        <dbReference type="EMBL" id="WEW61700.1"/>
    </source>
</evidence>
<gene>
    <name evidence="3" type="ORF">PRK78_007192</name>
</gene>
<dbReference type="EMBL" id="CP120631">
    <property type="protein sequence ID" value="WEW61700.1"/>
    <property type="molecule type" value="Genomic_DNA"/>
</dbReference>
<dbReference type="Proteomes" id="UP001219355">
    <property type="component" value="Chromosome 5"/>
</dbReference>
<evidence type="ECO:0000313" key="4">
    <source>
        <dbReference type="Proteomes" id="UP001219355"/>
    </source>
</evidence>
<feature type="transmembrane region" description="Helical" evidence="2">
    <location>
        <begin position="269"/>
        <end position="292"/>
    </location>
</feature>